<dbReference type="STRING" id="656914.SAMN00017405_2010"/>
<dbReference type="AlphaFoldDB" id="A0A1W1UIR0"/>
<dbReference type="GO" id="GO:0016787">
    <property type="term" value="F:hydrolase activity"/>
    <property type="evidence" value="ECO:0007669"/>
    <property type="project" value="UniProtKB-KW"/>
</dbReference>
<comment type="cofactor">
    <cofactor evidence="1">
        <name>Zn(2+)</name>
        <dbReference type="ChEBI" id="CHEBI:29105"/>
    </cofactor>
</comment>
<protein>
    <submittedName>
        <fullName evidence="6">Glyoxylase, beta-lactamase superfamily II</fullName>
    </submittedName>
</protein>
<dbReference type="Pfam" id="PF00753">
    <property type="entry name" value="Lactamase_B"/>
    <property type="match status" value="1"/>
</dbReference>
<organism evidence="6 7">
    <name type="scientific">Desulfonispora thiosulfatigenes DSM 11270</name>
    <dbReference type="NCBI Taxonomy" id="656914"/>
    <lineage>
        <taxon>Bacteria</taxon>
        <taxon>Bacillati</taxon>
        <taxon>Bacillota</taxon>
        <taxon>Clostridia</taxon>
        <taxon>Eubacteriales</taxon>
        <taxon>Peptococcaceae</taxon>
        <taxon>Desulfonispora</taxon>
    </lineage>
</organism>
<keyword evidence="7" id="KW-1185">Reference proteome</keyword>
<keyword evidence="3" id="KW-0378">Hydrolase</keyword>
<dbReference type="Gene3D" id="3.60.15.10">
    <property type="entry name" value="Ribonuclease Z/Hydroxyacylglutathione hydrolase-like"/>
    <property type="match status" value="1"/>
</dbReference>
<dbReference type="EMBL" id="FWWT01000006">
    <property type="protein sequence ID" value="SMB80919.1"/>
    <property type="molecule type" value="Genomic_DNA"/>
</dbReference>
<name>A0A1W1UIR0_DESTI</name>
<evidence type="ECO:0000313" key="6">
    <source>
        <dbReference type="EMBL" id="SMB80919.1"/>
    </source>
</evidence>
<dbReference type="RefSeq" id="WP_084052046.1">
    <property type="nucleotide sequence ID" value="NZ_FWWT01000006.1"/>
</dbReference>
<dbReference type="InterPro" id="IPR051453">
    <property type="entry name" value="MBL_Glyoxalase_II"/>
</dbReference>
<dbReference type="PANTHER" id="PTHR46233:SF3">
    <property type="entry name" value="HYDROXYACYLGLUTATHIONE HYDROLASE GLOC"/>
    <property type="match status" value="1"/>
</dbReference>
<proteinExistence type="predicted"/>
<dbReference type="CDD" id="cd06262">
    <property type="entry name" value="metallo-hydrolase-like_MBL-fold"/>
    <property type="match status" value="1"/>
</dbReference>
<feature type="domain" description="Metallo-beta-lactamase" evidence="5">
    <location>
        <begin position="12"/>
        <end position="191"/>
    </location>
</feature>
<keyword evidence="4" id="KW-0862">Zinc</keyword>
<evidence type="ECO:0000256" key="3">
    <source>
        <dbReference type="ARBA" id="ARBA00022801"/>
    </source>
</evidence>
<evidence type="ECO:0000259" key="5">
    <source>
        <dbReference type="SMART" id="SM00849"/>
    </source>
</evidence>
<evidence type="ECO:0000256" key="4">
    <source>
        <dbReference type="ARBA" id="ARBA00022833"/>
    </source>
</evidence>
<dbReference type="GO" id="GO:0046872">
    <property type="term" value="F:metal ion binding"/>
    <property type="evidence" value="ECO:0007669"/>
    <property type="project" value="UniProtKB-KW"/>
</dbReference>
<reference evidence="6 7" key="1">
    <citation type="submission" date="2017-04" db="EMBL/GenBank/DDBJ databases">
        <authorList>
            <person name="Afonso C.L."/>
            <person name="Miller P.J."/>
            <person name="Scott M.A."/>
            <person name="Spackman E."/>
            <person name="Goraichik I."/>
            <person name="Dimitrov K.M."/>
            <person name="Suarez D.L."/>
            <person name="Swayne D.E."/>
        </authorList>
    </citation>
    <scope>NUCLEOTIDE SEQUENCE [LARGE SCALE GENOMIC DNA]</scope>
    <source>
        <strain evidence="6 7">DSM 11270</strain>
    </source>
</reference>
<evidence type="ECO:0000256" key="2">
    <source>
        <dbReference type="ARBA" id="ARBA00022723"/>
    </source>
</evidence>
<dbReference type="InterPro" id="IPR001279">
    <property type="entry name" value="Metallo-B-lactamas"/>
</dbReference>
<dbReference type="SMART" id="SM00849">
    <property type="entry name" value="Lactamase_B"/>
    <property type="match status" value="1"/>
</dbReference>
<evidence type="ECO:0000256" key="1">
    <source>
        <dbReference type="ARBA" id="ARBA00001947"/>
    </source>
</evidence>
<sequence length="212" mass="23412">MIIKKMTVGIHEANAYIIHEEGINEALIIDPGDGKKTIVKYLDKNKLQLKGIVLTHYHYDHTSVANGLKKKYNCPIYAHKKELEGLGDPEINQSTTMHSNLISITPDIVLSDGDIINLGNLKLSVIHTPGHTPGGICLKVNDTNVIFTGDTIFSDDLGRTDLAGGSEILLKKTISNKVSQWTDETIIYPGHGETATMQEVRKKDVPFLNKKK</sequence>
<dbReference type="PANTHER" id="PTHR46233">
    <property type="entry name" value="HYDROXYACYLGLUTATHIONE HYDROLASE GLOC"/>
    <property type="match status" value="1"/>
</dbReference>
<gene>
    <name evidence="6" type="ORF">SAMN00017405_2010</name>
</gene>
<accession>A0A1W1UIR0</accession>
<dbReference type="InterPro" id="IPR036866">
    <property type="entry name" value="RibonucZ/Hydroxyglut_hydro"/>
</dbReference>
<dbReference type="OrthoDB" id="9802248at2"/>
<dbReference type="SUPFAM" id="SSF56281">
    <property type="entry name" value="Metallo-hydrolase/oxidoreductase"/>
    <property type="match status" value="1"/>
</dbReference>
<evidence type="ECO:0000313" key="7">
    <source>
        <dbReference type="Proteomes" id="UP000192731"/>
    </source>
</evidence>
<keyword evidence="2" id="KW-0479">Metal-binding</keyword>
<dbReference type="Proteomes" id="UP000192731">
    <property type="component" value="Unassembled WGS sequence"/>
</dbReference>